<accession>A0A6H0ZLC7</accession>
<gene>
    <name evidence="1" type="ORF">FOB41_07485</name>
</gene>
<proteinExistence type="predicted"/>
<dbReference type="Proteomes" id="UP000500870">
    <property type="component" value="Chromosome 1"/>
</dbReference>
<reference evidence="1 2" key="1">
    <citation type="submission" date="2020-04" db="EMBL/GenBank/DDBJ databases">
        <title>FDA dAtabase for Regulatory Grade micrObial Sequences (FDA-ARGOS): Supporting development and validation of Infectious Disease Dx tests.</title>
        <authorList>
            <person name="Sciortino C."/>
            <person name="Tallon L."/>
            <person name="Sadzewicz L."/>
            <person name="Vavikolanu K."/>
            <person name="Mehta A."/>
            <person name="Aluvathingal J."/>
            <person name="Nadendla S."/>
            <person name="Nandy P."/>
            <person name="Geyer C."/>
            <person name="Yan Y."/>
            <person name="Sichtig H."/>
        </authorList>
    </citation>
    <scope>NUCLEOTIDE SEQUENCE [LARGE SCALE GENOMIC DNA]</scope>
    <source>
        <strain evidence="1 2">FDAARGOS_633</strain>
    </source>
</reference>
<evidence type="ECO:0000313" key="2">
    <source>
        <dbReference type="Proteomes" id="UP000500870"/>
    </source>
</evidence>
<organism evidence="1 2">
    <name type="scientific">Agrobacterium pusense</name>
    <dbReference type="NCBI Taxonomy" id="648995"/>
    <lineage>
        <taxon>Bacteria</taxon>
        <taxon>Pseudomonadati</taxon>
        <taxon>Pseudomonadota</taxon>
        <taxon>Alphaproteobacteria</taxon>
        <taxon>Hyphomicrobiales</taxon>
        <taxon>Rhizobiaceae</taxon>
        <taxon>Rhizobium/Agrobacterium group</taxon>
        <taxon>Agrobacterium</taxon>
    </lineage>
</organism>
<dbReference type="EMBL" id="CP050898">
    <property type="protein sequence ID" value="QIX20983.1"/>
    <property type="molecule type" value="Genomic_DNA"/>
</dbReference>
<dbReference type="RefSeq" id="WP_177319141.1">
    <property type="nucleotide sequence ID" value="NZ_CP050898.1"/>
</dbReference>
<protein>
    <submittedName>
        <fullName evidence="1">Uncharacterized protein</fullName>
    </submittedName>
</protein>
<sequence>MIRYAWAVDISDSSLKAGEWAGVRPSTAAERRLVSAGRRDICCTFAFRQCQRVLRLVVSQEGVKQPFFSTKRKFEKAIDAMVREGRIRVDEPYSTTVLAVAATAVPSARADIERIRDTMQCADCSCVLKDEGPVDPKSDQYAFVVGQLVQSKFGKGVAV</sequence>
<dbReference type="AlphaFoldDB" id="A0A6H0ZLC7"/>
<evidence type="ECO:0000313" key="1">
    <source>
        <dbReference type="EMBL" id="QIX20983.1"/>
    </source>
</evidence>
<name>A0A6H0ZLC7_9HYPH</name>